<feature type="transmembrane region" description="Helical" evidence="1">
    <location>
        <begin position="62"/>
        <end position="83"/>
    </location>
</feature>
<sequence length="169" mass="18066">MQSPGHIGMALLFAVPAWFVFSEAKASLAFTALTASMGMFPDGDLVLMQYFFVEHHGLTHSFVFIVPAALLLGAVVTGGYLLVRDDTHTSTAAVYAFATIALFTGMTAHVVADLVTTPDIAPPLKPLYPLVTDRVILDVAFVKSKLWNLGTLALGIVAQGSLALRAYLR</sequence>
<keyword evidence="2" id="KW-0378">Hydrolase</keyword>
<keyword evidence="1" id="KW-1133">Transmembrane helix</keyword>
<dbReference type="Pfam" id="PF04307">
    <property type="entry name" value="YdjM"/>
    <property type="match status" value="1"/>
</dbReference>
<evidence type="ECO:0000313" key="2">
    <source>
        <dbReference type="EMBL" id="SEP05938.1"/>
    </source>
</evidence>
<gene>
    <name evidence="2" type="ORF">SAMN04487948_11272</name>
</gene>
<keyword evidence="1" id="KW-0472">Membrane</keyword>
<keyword evidence="3" id="KW-1185">Reference proteome</keyword>
<dbReference type="Proteomes" id="UP000199126">
    <property type="component" value="Unassembled WGS sequence"/>
</dbReference>
<reference evidence="3" key="1">
    <citation type="submission" date="2016-10" db="EMBL/GenBank/DDBJ databases">
        <authorList>
            <person name="Varghese N."/>
            <person name="Submissions S."/>
        </authorList>
    </citation>
    <scope>NUCLEOTIDE SEQUENCE [LARGE SCALE GENOMIC DNA]</scope>
    <source>
        <strain evidence="3">CGMCC 1.10121</strain>
    </source>
</reference>
<feature type="transmembrane region" description="Helical" evidence="1">
    <location>
        <begin position="146"/>
        <end position="168"/>
    </location>
</feature>
<dbReference type="GO" id="GO:0016787">
    <property type="term" value="F:hydrolase activity"/>
    <property type="evidence" value="ECO:0007669"/>
    <property type="project" value="UniProtKB-KW"/>
</dbReference>
<organism evidence="2 3">
    <name type="scientific">Halogranum amylolyticum</name>
    <dbReference type="NCBI Taxonomy" id="660520"/>
    <lineage>
        <taxon>Archaea</taxon>
        <taxon>Methanobacteriati</taxon>
        <taxon>Methanobacteriota</taxon>
        <taxon>Stenosarchaea group</taxon>
        <taxon>Halobacteria</taxon>
        <taxon>Halobacteriales</taxon>
        <taxon>Haloferacaceae</taxon>
    </lineage>
</organism>
<keyword evidence="1" id="KW-0812">Transmembrane</keyword>
<accession>A0A1H8UTP0</accession>
<dbReference type="RefSeq" id="WP_139246682.1">
    <property type="nucleotide sequence ID" value="NZ_FODV01000012.1"/>
</dbReference>
<dbReference type="EMBL" id="FODV01000012">
    <property type="protein sequence ID" value="SEP05938.1"/>
    <property type="molecule type" value="Genomic_DNA"/>
</dbReference>
<dbReference type="OrthoDB" id="328023at2157"/>
<protein>
    <submittedName>
        <fullName evidence="2">LexA-binding, inner membrane-associated putative hydrolase</fullName>
    </submittedName>
</protein>
<proteinExistence type="predicted"/>
<dbReference type="AlphaFoldDB" id="A0A1H8UTP0"/>
<evidence type="ECO:0000256" key="1">
    <source>
        <dbReference type="SAM" id="Phobius"/>
    </source>
</evidence>
<evidence type="ECO:0000313" key="3">
    <source>
        <dbReference type="Proteomes" id="UP000199126"/>
    </source>
</evidence>
<feature type="transmembrane region" description="Helical" evidence="1">
    <location>
        <begin position="92"/>
        <end position="112"/>
    </location>
</feature>
<name>A0A1H8UTP0_9EURY</name>
<dbReference type="InterPro" id="IPR007404">
    <property type="entry name" value="YdjM-like"/>
</dbReference>